<keyword evidence="4 6" id="KW-1133">Transmembrane helix</keyword>
<evidence type="ECO:0000256" key="1">
    <source>
        <dbReference type="ARBA" id="ARBA00004651"/>
    </source>
</evidence>
<feature type="transmembrane region" description="Helical" evidence="6">
    <location>
        <begin position="87"/>
        <end position="105"/>
    </location>
</feature>
<sequence>MKFLKYRRFFGSQTSGGISGILQNLQNLIVVVVCILMFWMMIVQIYRTSIETLEIRNFRSIAGDLIYLFVLIELFRLMIYYLEEQRIILGVIIEVTIVSLLREVILEGILNIEWPRVLALCGLILTLTATMALNHYMEKGREKLDQITLPKSEPGHS</sequence>
<dbReference type="EMBL" id="DTMF01000288">
    <property type="protein sequence ID" value="HGF35040.1"/>
    <property type="molecule type" value="Genomic_DNA"/>
</dbReference>
<evidence type="ECO:0000256" key="4">
    <source>
        <dbReference type="ARBA" id="ARBA00022989"/>
    </source>
</evidence>
<gene>
    <name evidence="7" type="ORF">ENW96_11780</name>
</gene>
<evidence type="ECO:0000256" key="6">
    <source>
        <dbReference type="SAM" id="Phobius"/>
    </source>
</evidence>
<feature type="transmembrane region" description="Helical" evidence="6">
    <location>
        <begin position="58"/>
        <end position="75"/>
    </location>
</feature>
<name>A0A7C3V945_9BACT</name>
<keyword evidence="5 6" id="KW-0472">Membrane</keyword>
<keyword evidence="2" id="KW-1003">Cell membrane</keyword>
<feature type="transmembrane region" description="Helical" evidence="6">
    <location>
        <begin position="117"/>
        <end position="137"/>
    </location>
</feature>
<keyword evidence="3 6" id="KW-0812">Transmembrane</keyword>
<dbReference type="InterPro" id="IPR020948">
    <property type="entry name" value="P_starv_induced_PsiE-like"/>
</dbReference>
<feature type="transmembrane region" description="Helical" evidence="6">
    <location>
        <begin position="28"/>
        <end position="46"/>
    </location>
</feature>
<comment type="subcellular location">
    <subcellularLocation>
        <location evidence="1">Cell membrane</location>
        <topology evidence="1">Multi-pass membrane protein</topology>
    </subcellularLocation>
</comment>
<protein>
    <recommendedName>
        <fullName evidence="8">Phosphate-starvation-inducible E-like protein</fullName>
    </recommendedName>
</protein>
<reference evidence="7" key="1">
    <citation type="journal article" date="2020" name="mSystems">
        <title>Genome- and Community-Level Interaction Insights into Carbon Utilization and Element Cycling Functions of Hydrothermarchaeota in Hydrothermal Sediment.</title>
        <authorList>
            <person name="Zhou Z."/>
            <person name="Liu Y."/>
            <person name="Xu W."/>
            <person name="Pan J."/>
            <person name="Luo Z.H."/>
            <person name="Li M."/>
        </authorList>
    </citation>
    <scope>NUCLEOTIDE SEQUENCE [LARGE SCALE GENOMIC DNA]</scope>
    <source>
        <strain evidence="7">SpSt-897</strain>
    </source>
</reference>
<dbReference type="AlphaFoldDB" id="A0A7C3V945"/>
<proteinExistence type="predicted"/>
<accession>A0A7C3V945</accession>
<evidence type="ECO:0000256" key="5">
    <source>
        <dbReference type="ARBA" id="ARBA00023136"/>
    </source>
</evidence>
<evidence type="ECO:0008006" key="8">
    <source>
        <dbReference type="Google" id="ProtNLM"/>
    </source>
</evidence>
<evidence type="ECO:0000313" key="7">
    <source>
        <dbReference type="EMBL" id="HGF35040.1"/>
    </source>
</evidence>
<dbReference type="Pfam" id="PF06146">
    <property type="entry name" value="PsiE"/>
    <property type="match status" value="1"/>
</dbReference>
<evidence type="ECO:0000256" key="3">
    <source>
        <dbReference type="ARBA" id="ARBA00022692"/>
    </source>
</evidence>
<organism evidence="7">
    <name type="scientific">Desulfobacca acetoxidans</name>
    <dbReference type="NCBI Taxonomy" id="60893"/>
    <lineage>
        <taxon>Bacteria</taxon>
        <taxon>Pseudomonadati</taxon>
        <taxon>Thermodesulfobacteriota</taxon>
        <taxon>Desulfobaccia</taxon>
        <taxon>Desulfobaccales</taxon>
        <taxon>Desulfobaccaceae</taxon>
        <taxon>Desulfobacca</taxon>
    </lineage>
</organism>
<comment type="caution">
    <text evidence="7">The sequence shown here is derived from an EMBL/GenBank/DDBJ whole genome shotgun (WGS) entry which is preliminary data.</text>
</comment>
<evidence type="ECO:0000256" key="2">
    <source>
        <dbReference type="ARBA" id="ARBA00022475"/>
    </source>
</evidence>
<dbReference type="GO" id="GO:0005886">
    <property type="term" value="C:plasma membrane"/>
    <property type="evidence" value="ECO:0007669"/>
    <property type="project" value="UniProtKB-SubCell"/>
</dbReference>